<reference evidence="1" key="1">
    <citation type="submission" date="2021-01" db="EMBL/GenBank/DDBJ databases">
        <authorList>
            <person name="Corre E."/>
            <person name="Pelletier E."/>
            <person name="Niang G."/>
            <person name="Scheremetjew M."/>
            <person name="Finn R."/>
            <person name="Kale V."/>
            <person name="Holt S."/>
            <person name="Cochrane G."/>
            <person name="Meng A."/>
            <person name="Brown T."/>
            <person name="Cohen L."/>
        </authorList>
    </citation>
    <scope>NUCLEOTIDE SEQUENCE</scope>
    <source>
        <strain evidence="1">Pbaha01</strain>
    </source>
</reference>
<evidence type="ECO:0000313" key="1">
    <source>
        <dbReference type="EMBL" id="CAD8351049.1"/>
    </source>
</evidence>
<proteinExistence type="predicted"/>
<dbReference type="EMBL" id="HBEG01010876">
    <property type="protein sequence ID" value="CAD8351049.1"/>
    <property type="molecule type" value="Transcribed_RNA"/>
</dbReference>
<gene>
    <name evidence="1" type="ORF">PBAH0796_LOCUS6416</name>
</gene>
<name>A0A7S0A2G7_9DINO</name>
<dbReference type="InterPro" id="IPR005331">
    <property type="entry name" value="Sulfotransferase"/>
</dbReference>
<dbReference type="Pfam" id="PF03567">
    <property type="entry name" value="Sulfotransfer_2"/>
    <property type="match status" value="1"/>
</dbReference>
<sequence length="119" mass="13796">MTSMTGSVEDFEKHVIANHLDQDGLARNEHWALQQDFCGGLNNTSGYDFVGHLHGDVHGQVHAMFQMFGVPEDDVDEFFPEQRIAQHQTHLDPQVYYRNSRIRKFVQDMYLKDYDLPGL</sequence>
<dbReference type="GO" id="GO:0016020">
    <property type="term" value="C:membrane"/>
    <property type="evidence" value="ECO:0007669"/>
    <property type="project" value="InterPro"/>
</dbReference>
<dbReference type="AlphaFoldDB" id="A0A7S0A2G7"/>
<organism evidence="1">
    <name type="scientific">Pyrodinium bahamense</name>
    <dbReference type="NCBI Taxonomy" id="73915"/>
    <lineage>
        <taxon>Eukaryota</taxon>
        <taxon>Sar</taxon>
        <taxon>Alveolata</taxon>
        <taxon>Dinophyceae</taxon>
        <taxon>Gonyaulacales</taxon>
        <taxon>Pyrocystaceae</taxon>
        <taxon>Pyrodinium</taxon>
    </lineage>
</organism>
<dbReference type="GO" id="GO:0008146">
    <property type="term" value="F:sulfotransferase activity"/>
    <property type="evidence" value="ECO:0007669"/>
    <property type="project" value="InterPro"/>
</dbReference>
<protein>
    <submittedName>
        <fullName evidence="1">Uncharacterized protein</fullName>
    </submittedName>
</protein>
<accession>A0A7S0A2G7</accession>